<dbReference type="Pfam" id="PF18758">
    <property type="entry name" value="KDZ"/>
    <property type="match status" value="1"/>
</dbReference>
<feature type="compositionally biased region" description="Basic residues" evidence="1">
    <location>
        <begin position="1"/>
        <end position="10"/>
    </location>
</feature>
<protein>
    <recommendedName>
        <fullName evidence="2">CxC2-like cysteine cluster KDZ transposase-associated domain-containing protein</fullName>
    </recommendedName>
</protein>
<name>A0A167UU13_9AGAM</name>
<feature type="compositionally biased region" description="Basic and acidic residues" evidence="1">
    <location>
        <begin position="18"/>
        <end position="33"/>
    </location>
</feature>
<dbReference type="OrthoDB" id="3261436at2759"/>
<feature type="domain" description="CxC2-like cysteine cluster KDZ transposase-associated" evidence="2">
    <location>
        <begin position="219"/>
        <end position="326"/>
    </location>
</feature>
<dbReference type="Proteomes" id="UP000076532">
    <property type="component" value="Unassembled WGS sequence"/>
</dbReference>
<dbReference type="PANTHER" id="PTHR33096">
    <property type="entry name" value="CXC2 DOMAIN-CONTAINING PROTEIN"/>
    <property type="match status" value="1"/>
</dbReference>
<dbReference type="STRING" id="436010.A0A167UU13"/>
<feature type="compositionally biased region" description="Acidic residues" evidence="1">
    <location>
        <begin position="92"/>
        <end position="101"/>
    </location>
</feature>
<accession>A0A167UU13</accession>
<dbReference type="CDD" id="cd19757">
    <property type="entry name" value="Bbox1"/>
    <property type="match status" value="1"/>
</dbReference>
<dbReference type="InterPro" id="IPR040521">
    <property type="entry name" value="KDZ"/>
</dbReference>
<dbReference type="EMBL" id="KV417937">
    <property type="protein sequence ID" value="KZP04299.1"/>
    <property type="molecule type" value="Genomic_DNA"/>
</dbReference>
<feature type="compositionally biased region" description="Polar residues" evidence="1">
    <location>
        <begin position="40"/>
        <end position="60"/>
    </location>
</feature>
<gene>
    <name evidence="3" type="ORF">FIBSPDRAFT_968257</name>
</gene>
<evidence type="ECO:0000313" key="3">
    <source>
        <dbReference type="EMBL" id="KZP04299.1"/>
    </source>
</evidence>
<organism evidence="3 4">
    <name type="scientific">Athelia psychrophila</name>
    <dbReference type="NCBI Taxonomy" id="1759441"/>
    <lineage>
        <taxon>Eukaryota</taxon>
        <taxon>Fungi</taxon>
        <taxon>Dikarya</taxon>
        <taxon>Basidiomycota</taxon>
        <taxon>Agaricomycotina</taxon>
        <taxon>Agaricomycetes</taxon>
        <taxon>Agaricomycetidae</taxon>
        <taxon>Atheliales</taxon>
        <taxon>Atheliaceae</taxon>
        <taxon>Athelia</taxon>
    </lineage>
</organism>
<dbReference type="Pfam" id="PF18803">
    <property type="entry name" value="CxC2"/>
    <property type="match status" value="1"/>
</dbReference>
<keyword evidence="4" id="KW-1185">Reference proteome</keyword>
<evidence type="ECO:0000256" key="1">
    <source>
        <dbReference type="SAM" id="MobiDB-lite"/>
    </source>
</evidence>
<feature type="region of interest" description="Disordered" evidence="1">
    <location>
        <begin position="1"/>
        <end position="102"/>
    </location>
</feature>
<dbReference type="InterPro" id="IPR041457">
    <property type="entry name" value="CxC2_KDZ-assoc"/>
</dbReference>
<evidence type="ECO:0000313" key="4">
    <source>
        <dbReference type="Proteomes" id="UP000076532"/>
    </source>
</evidence>
<reference evidence="3 4" key="1">
    <citation type="journal article" date="2016" name="Mol. Biol. Evol.">
        <title>Comparative Genomics of Early-Diverging Mushroom-Forming Fungi Provides Insights into the Origins of Lignocellulose Decay Capabilities.</title>
        <authorList>
            <person name="Nagy L.G."/>
            <person name="Riley R."/>
            <person name="Tritt A."/>
            <person name="Adam C."/>
            <person name="Daum C."/>
            <person name="Floudas D."/>
            <person name="Sun H."/>
            <person name="Yadav J.S."/>
            <person name="Pangilinan J."/>
            <person name="Larsson K.H."/>
            <person name="Matsuura K."/>
            <person name="Barry K."/>
            <person name="Labutti K."/>
            <person name="Kuo R."/>
            <person name="Ohm R.A."/>
            <person name="Bhattacharya S.S."/>
            <person name="Shirouzu T."/>
            <person name="Yoshinaga Y."/>
            <person name="Martin F.M."/>
            <person name="Grigoriev I.V."/>
            <person name="Hibbett D.S."/>
        </authorList>
    </citation>
    <scope>NUCLEOTIDE SEQUENCE [LARGE SCALE GENOMIC DNA]</scope>
    <source>
        <strain evidence="3 4">CBS 109695</strain>
    </source>
</reference>
<sequence>MSEPTKRKRPGPAGFQWHTDDQGTDDHSDEQHRTSRFRHTNVNLDATGTSSFSTAYTTAPASPKKRAEPSTNGPRELEDADDDILPTLIDQPDSDDEDEEIAPSGDAQLDLQYQQHLTILELADAPRAQKTRTPAENPNAKWLGERNDFLLQLIRLDGRGDYAHNAPCPECHMSESLVRCKDCQGGLMLCGGCTVSAHHDNPMHRIESWNGTHFVPATLQALGLRIQLGHGARGRCVNPTAAPGENFVIIDCNGIHQVALDYCGCITAEKETVQLLRARLYPATVMAPQTAATFNVLEFFHLLMFDSKASAFEFYHTLTRRTDNTGTMDMPDRYEELLRMIRQWRNLKMLKRAGRGHDPSGIDGTADGQCAVLCPACPQPDKNLPPDWYDAPENSRFLFGLFLGEDANFRMVRKKVSSEAADPTLSAGLSYFVEISKYREHVAKYGDQVEIHSNCVKHHAVGDANTSRFANLATSGIGAIDCTRHMMKRPNSVGDLQKGERYANMDYLFFSSTSQQGYVRLVMSYDIVCQWSVHIWSRMEAIPGYMQIDREGKQFVFLVPKFHLPAHVERCQTSFSFNLTRGVGRTDGEAPERAWSNINALAPSAKQMGPASYRETIDDHFADWNHQRVTGLGRLLLKKLTVAVPARDEHLDDFEEFTGTLPAASVTRWTSMVEDWEMNNSLLNPFVSVTKRVTQNDVRLALAKEDTADLRADDTTPVHHEVTPSVFIASGLELEVQQIRLRADAKAIDASATSLQLAKIQERKNVLHRKTKAWTDLQQLYMPEVSGIRVHEEQAAIEKAKEIPSYNISLHLPSSLSRRLRTNQKLLMYEFRLRTAQAYEALEDLRRHLRLRTHLTQYKDRHVTGQRANTRSRGILTRTQAKVNISAAKYTRALAALQSLARLSDTMGQPDAQLQQLNDDDIRTFTDDTDKRAEAQKSKKEKLEEKKGLGQGKKKMSWIWKVFGVADDTANQGLQEALRIEWCRSRARVMRWSEEVLLLREEMRRVQAFFHWHACWWEEQACRLLNLSPEDAEGVAAYAAKQAYIRRSISRSFDITWRRGWLRITDGAGAGNEILELEADSGSFVTEYPTSALEFLTHISIS</sequence>
<proteinExistence type="predicted"/>
<dbReference type="PANTHER" id="PTHR33096:SF1">
    <property type="entry name" value="CXC1-LIKE CYSTEINE CLUSTER ASSOCIATED WITH KDZ TRANSPOSASES DOMAIN-CONTAINING PROTEIN"/>
    <property type="match status" value="1"/>
</dbReference>
<dbReference type="AlphaFoldDB" id="A0A167UU13"/>
<evidence type="ECO:0000259" key="2">
    <source>
        <dbReference type="Pfam" id="PF18803"/>
    </source>
</evidence>